<evidence type="ECO:0000313" key="3">
    <source>
        <dbReference type="Proteomes" id="UP001642540"/>
    </source>
</evidence>
<dbReference type="Proteomes" id="UP001642540">
    <property type="component" value="Unassembled WGS sequence"/>
</dbReference>
<proteinExistence type="predicted"/>
<dbReference type="EMBL" id="CAXLJM020000092">
    <property type="protein sequence ID" value="CAL8132324.1"/>
    <property type="molecule type" value="Genomic_DNA"/>
</dbReference>
<gene>
    <name evidence="2" type="ORF">ODALV1_LOCUS24579</name>
</gene>
<protein>
    <submittedName>
        <fullName evidence="2">Uncharacterized protein</fullName>
    </submittedName>
</protein>
<accession>A0ABP1RPP1</accession>
<feature type="compositionally biased region" description="Polar residues" evidence="1">
    <location>
        <begin position="295"/>
        <end position="308"/>
    </location>
</feature>
<name>A0ABP1RPP1_9HEXA</name>
<reference evidence="2 3" key="1">
    <citation type="submission" date="2024-08" db="EMBL/GenBank/DDBJ databases">
        <authorList>
            <person name="Cucini C."/>
            <person name="Frati F."/>
        </authorList>
    </citation>
    <scope>NUCLEOTIDE SEQUENCE [LARGE SCALE GENOMIC DNA]</scope>
</reference>
<sequence>MDDDSAFVQPFSLEELTQVNTEIEDAAAPVYDGCFVNDMKKIYGDIILMKKTISRLREDVLQHRKNFESFKIFVTESISKILEVTCKIIPQTEESQSVLVGYTPALVEEPFLKIKYVTGDVERVIVPKHVIQDLLACTTERELVRRVLLYVHDNSIKDLRQFTLTGKTKLRKVGNQDIDQGSQPFYEESYKSQLPLRSYLIVQGKKLFLSQVIEQEPYYSKICKDFKTTYVYTAAVEKIFPLPEQLKIDQPLVYQNMMDRKIKEVRTHITSVLNYYSTSFDDLGSKIRNEKEDGTTSGALSVTPSTKNQPKKRRRLDLIQVSQQPQGVQAAHRFETSGSSSRDLICSQSALIEKQSNYTNVPLPCSLPTLVEVISSQGVEVVEIPN</sequence>
<evidence type="ECO:0000256" key="1">
    <source>
        <dbReference type="SAM" id="MobiDB-lite"/>
    </source>
</evidence>
<comment type="caution">
    <text evidence="2">The sequence shown here is derived from an EMBL/GenBank/DDBJ whole genome shotgun (WGS) entry which is preliminary data.</text>
</comment>
<organism evidence="2 3">
    <name type="scientific">Orchesella dallaii</name>
    <dbReference type="NCBI Taxonomy" id="48710"/>
    <lineage>
        <taxon>Eukaryota</taxon>
        <taxon>Metazoa</taxon>
        <taxon>Ecdysozoa</taxon>
        <taxon>Arthropoda</taxon>
        <taxon>Hexapoda</taxon>
        <taxon>Collembola</taxon>
        <taxon>Entomobryomorpha</taxon>
        <taxon>Entomobryoidea</taxon>
        <taxon>Orchesellidae</taxon>
        <taxon>Orchesellinae</taxon>
        <taxon>Orchesella</taxon>
    </lineage>
</organism>
<feature type="region of interest" description="Disordered" evidence="1">
    <location>
        <begin position="291"/>
        <end position="313"/>
    </location>
</feature>
<keyword evidence="3" id="KW-1185">Reference proteome</keyword>
<evidence type="ECO:0000313" key="2">
    <source>
        <dbReference type="EMBL" id="CAL8132324.1"/>
    </source>
</evidence>